<dbReference type="Gene3D" id="1.10.10.10">
    <property type="entry name" value="Winged helix-like DNA-binding domain superfamily/Winged helix DNA-binding domain"/>
    <property type="match status" value="1"/>
</dbReference>
<gene>
    <name evidence="4" type="ORF">QO005_000952</name>
</gene>
<organism evidence="4 5">
    <name type="scientific">Rhizobium paknamense</name>
    <dbReference type="NCBI Taxonomy" id="1206817"/>
    <lineage>
        <taxon>Bacteria</taxon>
        <taxon>Pseudomonadati</taxon>
        <taxon>Pseudomonadota</taxon>
        <taxon>Alphaproteobacteria</taxon>
        <taxon>Hyphomicrobiales</taxon>
        <taxon>Rhizobiaceae</taxon>
        <taxon>Rhizobium/Agrobacterium group</taxon>
        <taxon>Rhizobium</taxon>
    </lineage>
</organism>
<protein>
    <submittedName>
        <fullName evidence="4">Transposase InsO family protein</fullName>
    </submittedName>
</protein>
<dbReference type="Pfam" id="PF09299">
    <property type="entry name" value="Mu-transpos_C"/>
    <property type="match status" value="1"/>
</dbReference>
<dbReference type="Pfam" id="PF02914">
    <property type="entry name" value="DDE_2"/>
    <property type="match status" value="1"/>
</dbReference>
<keyword evidence="5" id="KW-1185">Reference proteome</keyword>
<feature type="domain" description="Integrase catalytic" evidence="2">
    <location>
        <begin position="248"/>
        <end position="385"/>
    </location>
</feature>
<reference evidence="4 5" key="1">
    <citation type="submission" date="2023-07" db="EMBL/GenBank/DDBJ databases">
        <title>Genomic Encyclopedia of Type Strains, Phase IV (KMG-IV): sequencing the most valuable type-strain genomes for metagenomic binning, comparative biology and taxonomic classification.</title>
        <authorList>
            <person name="Goeker M."/>
        </authorList>
    </citation>
    <scope>NUCLEOTIDE SEQUENCE [LARGE SCALE GENOMIC DNA]</scope>
    <source>
        <strain evidence="4 5">DSM 100301</strain>
    </source>
</reference>
<accession>A0ABU0IAV9</accession>
<feature type="compositionally biased region" description="Basic residues" evidence="1">
    <location>
        <begin position="678"/>
        <end position="688"/>
    </location>
</feature>
<name>A0ABU0IAV9_9HYPH</name>
<evidence type="ECO:0000313" key="4">
    <source>
        <dbReference type="EMBL" id="MDQ0454625.1"/>
    </source>
</evidence>
<dbReference type="InterPro" id="IPR015126">
    <property type="entry name" value="Mu_I-gamma"/>
</dbReference>
<evidence type="ECO:0000259" key="2">
    <source>
        <dbReference type="PROSITE" id="PS50994"/>
    </source>
</evidence>
<dbReference type="InterPro" id="IPR001584">
    <property type="entry name" value="Integrase_cat-core"/>
</dbReference>
<dbReference type="Gene3D" id="1.10.10.60">
    <property type="entry name" value="Homeodomain-like"/>
    <property type="match status" value="2"/>
</dbReference>
<dbReference type="InterPro" id="IPR036397">
    <property type="entry name" value="RNaseH_sf"/>
</dbReference>
<dbReference type="Pfam" id="PF09039">
    <property type="entry name" value="HTH_Tnp_Mu_2"/>
    <property type="match status" value="1"/>
</dbReference>
<sequence>MKEWFSLAELAELNLPGLPGNAASLHRLAVNQNWRHHPGLARQVKGTTKKIWEYHVSLLPHSARTRLTIASGSQTPEQWQAMMARKNRIWARFERLSNEHRAICKTRFEVLCRVEALAAQPGVSRAAAIAIATADAGVQKSAYYAWKALTKDLSREDWLAALAPSLSPSFTIMPEMADIHPEAWIFLKSDYLRPERPAFAACYRRMMKVAKRENWSPIPSERSLRRRFDREVGKAVTLLKREGRDKAKALYPAQRRSRADLHAMQMVNMDGHKIDVFVSVPWAKKPVRFFLIGIQDLYSGKIVAWRLSESETWEAVRLVIGDMVETFGIPEDIYIDNGKAFASKWITGGTVNRFRFKVKPEDPRGLLTTLGIEVHWTRPYSGQSKPIERAWRDLAENISKHPFCAGAYTGNKPDAKPENYMERAIPLEDFRAHVAAQIVEHNAQEGRRAENCKGRSFDETFAASMAAPTTIVRVPSRAQASLWLLASEAIKTQKSNGGVHFQGNRYWHPALNEWAGKQVIIRFDPDALHKPIKVYDLKNRLICEAGCLDDAGFSNRDDARSHARLAKAHQKAVAAKAEAEAALTAQQLGEIYYKGLKPKPVDAPEIIRPAVTRLITRTQQVEAPVEAISDQHFEDSFSRALGLIQGGGIIEFPRGNSLASRVADAGNNEPKSKAYGSGKKKGSPKTAR</sequence>
<dbReference type="InterPro" id="IPR009057">
    <property type="entry name" value="Homeodomain-like_sf"/>
</dbReference>
<dbReference type="InterPro" id="IPR009061">
    <property type="entry name" value="DNA-bd_dom_put_sf"/>
</dbReference>
<dbReference type="InterPro" id="IPR003314">
    <property type="entry name" value="Mu-type_HTH"/>
</dbReference>
<dbReference type="RefSeq" id="WP_307156830.1">
    <property type="nucleotide sequence ID" value="NZ_JAUSWH010000002.1"/>
</dbReference>
<dbReference type="EMBL" id="JAUSWH010000002">
    <property type="protein sequence ID" value="MDQ0454625.1"/>
    <property type="molecule type" value="Genomic_DNA"/>
</dbReference>
<dbReference type="Gene3D" id="3.30.420.10">
    <property type="entry name" value="Ribonuclease H-like superfamily/Ribonuclease H"/>
    <property type="match status" value="1"/>
</dbReference>
<dbReference type="Pfam" id="PF02316">
    <property type="entry name" value="HTH_Tnp_Mu_1"/>
    <property type="match status" value="1"/>
</dbReference>
<feature type="domain" description="HTH Mu-type" evidence="3">
    <location>
        <begin position="3"/>
        <end position="75"/>
    </location>
</feature>
<dbReference type="SUPFAM" id="SSF46689">
    <property type="entry name" value="Homeodomain-like"/>
    <property type="match status" value="2"/>
</dbReference>
<dbReference type="InterPro" id="IPR004189">
    <property type="entry name" value="Phage_Mu_transposase"/>
</dbReference>
<proteinExistence type="predicted"/>
<evidence type="ECO:0000313" key="5">
    <source>
        <dbReference type="Proteomes" id="UP001235269"/>
    </source>
</evidence>
<dbReference type="SUPFAM" id="SSF53098">
    <property type="entry name" value="Ribonuclease H-like"/>
    <property type="match status" value="1"/>
</dbReference>
<dbReference type="InterPro" id="IPR009004">
    <property type="entry name" value="Transposase_Mu_C"/>
</dbReference>
<dbReference type="SUPFAM" id="SSF46955">
    <property type="entry name" value="Putative DNA-binding domain"/>
    <property type="match status" value="1"/>
</dbReference>
<dbReference type="PROSITE" id="PS50994">
    <property type="entry name" value="INTEGRASE"/>
    <property type="match status" value="1"/>
</dbReference>
<dbReference type="InterPro" id="IPR036388">
    <property type="entry name" value="WH-like_DNA-bd_sf"/>
</dbReference>
<comment type="caution">
    <text evidence="4">The sequence shown here is derived from an EMBL/GenBank/DDBJ whole genome shotgun (WGS) entry which is preliminary data.</text>
</comment>
<dbReference type="InterPro" id="IPR015378">
    <property type="entry name" value="Transposase-like_Mu_C"/>
</dbReference>
<evidence type="ECO:0000259" key="3">
    <source>
        <dbReference type="PROSITE" id="PS51702"/>
    </source>
</evidence>
<dbReference type="Gene3D" id="2.30.30.130">
    <property type="entry name" value="Transposase, Mu, C-terminal"/>
    <property type="match status" value="1"/>
</dbReference>
<feature type="region of interest" description="Disordered" evidence="1">
    <location>
        <begin position="660"/>
        <end position="688"/>
    </location>
</feature>
<dbReference type="SUPFAM" id="SSF50610">
    <property type="entry name" value="mu transposase, C-terminal domain"/>
    <property type="match status" value="1"/>
</dbReference>
<dbReference type="Proteomes" id="UP001235269">
    <property type="component" value="Unassembled WGS sequence"/>
</dbReference>
<dbReference type="PROSITE" id="PS51702">
    <property type="entry name" value="HTH_MU"/>
    <property type="match status" value="1"/>
</dbReference>
<dbReference type="InterPro" id="IPR012337">
    <property type="entry name" value="RNaseH-like_sf"/>
</dbReference>
<evidence type="ECO:0000256" key="1">
    <source>
        <dbReference type="SAM" id="MobiDB-lite"/>
    </source>
</evidence>